<evidence type="ECO:0000256" key="3">
    <source>
        <dbReference type="ARBA" id="ARBA00022806"/>
    </source>
</evidence>
<dbReference type="SUPFAM" id="SSF52540">
    <property type="entry name" value="P-loop containing nucleoside triphosphate hydrolases"/>
    <property type="match status" value="2"/>
</dbReference>
<evidence type="ECO:0000256" key="5">
    <source>
        <dbReference type="SAM" id="MobiDB-lite"/>
    </source>
</evidence>
<dbReference type="Pfam" id="PF00270">
    <property type="entry name" value="DEAD"/>
    <property type="match status" value="1"/>
</dbReference>
<sequence length="578" mass="63495">MAKGDDAIQRKKNKSNRKKLHKDSSSSAVSARVAAIIASKKRRKSGKRRICEGMCFSLPTPEDPFNERHEKKDSKRQKTKKLVPSRQDGGLSSNGTNTALTNGTLDGNHVNVDHQELKRHVKNIKNEQKEVLPSIDNVGGKSEKGKIPLPGKGRIVHGQQQQSCENSDCPSKFLILCLKSIQSALQQDVIFNFKEDKPLFVNEWGVEFWKCYSSGINILETSGACSTLEQIAWMISTAADTIARKEKEGLFLTSPFLLFLVPSQEKAAKVRAVCKPLKALGIHTVSLHPGASLDHQIHGLKSCEPEFLVATPERLLELISLKAIDISGVSLLVVDGLDTLCKGGYLDMIKSIRQSISGNPHAVVFSERSSCTSVPGVEDLLRGSYCRLPLKGKTGSNKSAAPTQGAKLDLGTPIVYLLAVKTKWEHAALPICDYFRVQIPSFHSLRHINLVSQILCLSYTASHCWFHIHRLKSREPEFLVATPERLLELISLKAIDISGVSLLVVDGLDTLCKGGYLDMIKSIRQSISRNPHAVVFSERSSCTSVPGVEDLLRGSYCRLPLKGSINNQSACIAQSIHA</sequence>
<feature type="compositionally biased region" description="Basic residues" evidence="5">
    <location>
        <begin position="10"/>
        <end position="21"/>
    </location>
</feature>
<dbReference type="PANTHER" id="PTHR47960">
    <property type="entry name" value="DEAD-BOX ATP-DEPENDENT RNA HELICASE 50"/>
    <property type="match status" value="1"/>
</dbReference>
<organism evidence="7 8">
    <name type="scientific">Vitis vinifera</name>
    <name type="common">Grape</name>
    <dbReference type="NCBI Taxonomy" id="29760"/>
    <lineage>
        <taxon>Eukaryota</taxon>
        <taxon>Viridiplantae</taxon>
        <taxon>Streptophyta</taxon>
        <taxon>Embryophyta</taxon>
        <taxon>Tracheophyta</taxon>
        <taxon>Spermatophyta</taxon>
        <taxon>Magnoliopsida</taxon>
        <taxon>eudicotyledons</taxon>
        <taxon>Gunneridae</taxon>
        <taxon>Pentapetalae</taxon>
        <taxon>rosids</taxon>
        <taxon>Vitales</taxon>
        <taxon>Vitaceae</taxon>
        <taxon>Viteae</taxon>
        <taxon>Vitis</taxon>
    </lineage>
</organism>
<evidence type="ECO:0000313" key="8">
    <source>
        <dbReference type="Proteomes" id="UP001227230"/>
    </source>
</evidence>
<evidence type="ECO:0000259" key="6">
    <source>
        <dbReference type="Pfam" id="PF00270"/>
    </source>
</evidence>
<protein>
    <recommendedName>
        <fullName evidence="6">DEAD/DEAH-box helicase domain-containing protein</fullName>
    </recommendedName>
</protein>
<dbReference type="InterPro" id="IPR027417">
    <property type="entry name" value="P-loop_NTPase"/>
</dbReference>
<dbReference type="InterPro" id="IPR011545">
    <property type="entry name" value="DEAD/DEAH_box_helicase_dom"/>
</dbReference>
<dbReference type="Proteomes" id="UP001227230">
    <property type="component" value="Chromosome 13"/>
</dbReference>
<evidence type="ECO:0000256" key="4">
    <source>
        <dbReference type="ARBA" id="ARBA00022840"/>
    </source>
</evidence>
<accession>A0ABY9D186</accession>
<keyword evidence="1" id="KW-0547">Nucleotide-binding</keyword>
<proteinExistence type="predicted"/>
<keyword evidence="8" id="KW-1185">Reference proteome</keyword>
<keyword evidence="3" id="KW-0347">Helicase</keyword>
<gene>
    <name evidence="7" type="ORF">VitviT2T_019593</name>
</gene>
<feature type="region of interest" description="Disordered" evidence="5">
    <location>
        <begin position="1"/>
        <end position="31"/>
    </location>
</feature>
<feature type="region of interest" description="Disordered" evidence="5">
    <location>
        <begin position="54"/>
        <end position="108"/>
    </location>
</feature>
<reference evidence="7 8" key="1">
    <citation type="journal article" date="2023" name="Hortic Res">
        <title>The complete reference genome for grapevine (Vitis vinifera L.) genetics and breeding.</title>
        <authorList>
            <person name="Shi X."/>
            <person name="Cao S."/>
            <person name="Wang X."/>
            <person name="Huang S."/>
            <person name="Wang Y."/>
            <person name="Liu Z."/>
            <person name="Liu W."/>
            <person name="Leng X."/>
            <person name="Peng Y."/>
            <person name="Wang N."/>
            <person name="Wang Y."/>
            <person name="Ma Z."/>
            <person name="Xu X."/>
            <person name="Zhang F."/>
            <person name="Xue H."/>
            <person name="Zhong H."/>
            <person name="Wang Y."/>
            <person name="Zhang K."/>
            <person name="Velt A."/>
            <person name="Avia K."/>
            <person name="Holtgrawe D."/>
            <person name="Grimplet J."/>
            <person name="Matus J.T."/>
            <person name="Ware D."/>
            <person name="Wu X."/>
            <person name="Wang H."/>
            <person name="Liu C."/>
            <person name="Fang Y."/>
            <person name="Rustenholz C."/>
            <person name="Cheng Z."/>
            <person name="Xiao H."/>
            <person name="Zhou Y."/>
        </authorList>
    </citation>
    <scope>NUCLEOTIDE SEQUENCE [LARGE SCALE GENOMIC DNA]</scope>
    <source>
        <strain evidence="8">cv. Pinot noir / PN40024</strain>
        <tissue evidence="7">Leaf</tissue>
    </source>
</reference>
<name>A0ABY9D186_VITVI</name>
<keyword evidence="2" id="KW-0378">Hydrolase</keyword>
<feature type="compositionally biased region" description="Basic residues" evidence="5">
    <location>
        <begin position="74"/>
        <end position="83"/>
    </location>
</feature>
<feature type="compositionally biased region" description="Low complexity" evidence="5">
    <location>
        <begin position="91"/>
        <end position="108"/>
    </location>
</feature>
<evidence type="ECO:0000256" key="2">
    <source>
        <dbReference type="ARBA" id="ARBA00022801"/>
    </source>
</evidence>
<evidence type="ECO:0000256" key="1">
    <source>
        <dbReference type="ARBA" id="ARBA00022741"/>
    </source>
</evidence>
<keyword evidence="4" id="KW-0067">ATP-binding</keyword>
<evidence type="ECO:0000313" key="7">
    <source>
        <dbReference type="EMBL" id="WKA01308.1"/>
    </source>
</evidence>
<dbReference type="EMBL" id="CP126660">
    <property type="protein sequence ID" value="WKA01308.1"/>
    <property type="molecule type" value="Genomic_DNA"/>
</dbReference>
<dbReference type="Gene3D" id="3.40.50.300">
    <property type="entry name" value="P-loop containing nucleotide triphosphate hydrolases"/>
    <property type="match status" value="2"/>
</dbReference>
<feature type="domain" description="DEAD/DEAH-box helicase" evidence="6">
    <location>
        <begin position="254"/>
        <end position="366"/>
    </location>
</feature>